<dbReference type="GO" id="GO:0006817">
    <property type="term" value="P:phosphate ion transport"/>
    <property type="evidence" value="ECO:0007669"/>
    <property type="project" value="UniProtKB-KW"/>
</dbReference>
<dbReference type="STRING" id="1528.SAMN04488579_10573"/>
<keyword evidence="4 7" id="KW-0813">Transport</keyword>
<evidence type="ECO:0000256" key="2">
    <source>
        <dbReference type="ARBA" id="ARBA00008107"/>
    </source>
</evidence>
<dbReference type="EMBL" id="FNOU01000005">
    <property type="protein sequence ID" value="SDX67900.1"/>
    <property type="molecule type" value="Genomic_DNA"/>
</dbReference>
<dbReference type="GO" id="GO:0005737">
    <property type="term" value="C:cytoplasm"/>
    <property type="evidence" value="ECO:0007669"/>
    <property type="project" value="UniProtKB-SubCell"/>
</dbReference>
<feature type="domain" description="PhoU" evidence="8">
    <location>
        <begin position="118"/>
        <end position="203"/>
    </location>
</feature>
<dbReference type="PIRSF" id="PIRSF003107">
    <property type="entry name" value="PhoU"/>
    <property type="match status" value="1"/>
</dbReference>
<proteinExistence type="inferred from homology"/>
<protein>
    <recommendedName>
        <fullName evidence="7">Phosphate-specific transport system accessory protein PhoU</fullName>
    </recommendedName>
</protein>
<dbReference type="InterPro" id="IPR026022">
    <property type="entry name" value="PhoU_dom"/>
</dbReference>
<evidence type="ECO:0000256" key="7">
    <source>
        <dbReference type="PIRNR" id="PIRNR003107"/>
    </source>
</evidence>
<comment type="similarity">
    <text evidence="2 7">Belongs to the PhoU family.</text>
</comment>
<evidence type="ECO:0000256" key="5">
    <source>
        <dbReference type="ARBA" id="ARBA00022490"/>
    </source>
</evidence>
<evidence type="ECO:0000256" key="1">
    <source>
        <dbReference type="ARBA" id="ARBA00004496"/>
    </source>
</evidence>
<dbReference type="Pfam" id="PF01895">
    <property type="entry name" value="PhoU"/>
    <property type="match status" value="2"/>
</dbReference>
<comment type="function">
    <text evidence="7">Plays a role in the regulation of phosphate uptake.</text>
</comment>
<evidence type="ECO:0000256" key="6">
    <source>
        <dbReference type="ARBA" id="ARBA00022592"/>
    </source>
</evidence>
<accession>A0A1H3DNH5</accession>
<dbReference type="SUPFAM" id="SSF109755">
    <property type="entry name" value="PhoU-like"/>
    <property type="match status" value="1"/>
</dbReference>
<keyword evidence="5 7" id="KW-0963">Cytoplasm</keyword>
<dbReference type="GO" id="GO:0045936">
    <property type="term" value="P:negative regulation of phosphate metabolic process"/>
    <property type="evidence" value="ECO:0007669"/>
    <property type="project" value="InterPro"/>
</dbReference>
<evidence type="ECO:0000313" key="9">
    <source>
        <dbReference type="EMBL" id="SDX67900.1"/>
    </source>
</evidence>
<dbReference type="NCBIfam" id="TIGR02135">
    <property type="entry name" value="phoU_full"/>
    <property type="match status" value="1"/>
</dbReference>
<dbReference type="PANTHER" id="PTHR42930:SF3">
    <property type="entry name" value="PHOSPHATE-SPECIFIC TRANSPORT SYSTEM ACCESSORY PROTEIN PHOU"/>
    <property type="match status" value="1"/>
</dbReference>
<sequence length="221" mass="24446">MRNRFDEQLEKLNNDLIAMGSLCETAIARACKALTKNDAAMAKEAILADDEIDQMERDIEDLCLRLLLQQQPVARDLRLISSALKMITDMERIGDQAADIAEIVSSSNLSHYAEIIPIPEMAKATIAMVTNSIDAYVKRDLEMAKGVLIADDVVDAYFIKIRDDLIELIAGNKTLGAQALDILMIVKYLERIGDHATNIAGWVVFSITGEHGEVPITTERS</sequence>
<evidence type="ECO:0000313" key="10">
    <source>
        <dbReference type="Proteomes" id="UP000199652"/>
    </source>
</evidence>
<name>A0A1H3DNH5_EUBBA</name>
<dbReference type="GO" id="GO:0030643">
    <property type="term" value="P:intracellular phosphate ion homeostasis"/>
    <property type="evidence" value="ECO:0007669"/>
    <property type="project" value="InterPro"/>
</dbReference>
<comment type="subcellular location">
    <subcellularLocation>
        <location evidence="1 7">Cytoplasm</location>
    </subcellularLocation>
</comment>
<evidence type="ECO:0000256" key="3">
    <source>
        <dbReference type="ARBA" id="ARBA00011738"/>
    </source>
</evidence>
<dbReference type="PANTHER" id="PTHR42930">
    <property type="entry name" value="PHOSPHATE-SPECIFIC TRANSPORT SYSTEM ACCESSORY PROTEIN PHOU"/>
    <property type="match status" value="1"/>
</dbReference>
<keyword evidence="10" id="KW-1185">Reference proteome</keyword>
<dbReference type="InterPro" id="IPR028366">
    <property type="entry name" value="PhoU"/>
</dbReference>
<gene>
    <name evidence="9" type="ORF">SAMN04488579_10573</name>
</gene>
<dbReference type="Proteomes" id="UP000199652">
    <property type="component" value="Unassembled WGS sequence"/>
</dbReference>
<reference evidence="10" key="1">
    <citation type="submission" date="2016-10" db="EMBL/GenBank/DDBJ databases">
        <authorList>
            <person name="Varghese N."/>
            <person name="Submissions S."/>
        </authorList>
    </citation>
    <scope>NUCLEOTIDE SEQUENCE [LARGE SCALE GENOMIC DNA]</scope>
    <source>
        <strain evidence="10">VPI 5359</strain>
    </source>
</reference>
<dbReference type="InterPro" id="IPR038078">
    <property type="entry name" value="PhoU-like_sf"/>
</dbReference>
<evidence type="ECO:0000256" key="4">
    <source>
        <dbReference type="ARBA" id="ARBA00022448"/>
    </source>
</evidence>
<comment type="subunit">
    <text evidence="3 7">Homodimer.</text>
</comment>
<dbReference type="FunFam" id="1.20.58.220:FF:000004">
    <property type="entry name" value="Phosphate-specific transport system accessory protein PhoU"/>
    <property type="match status" value="1"/>
</dbReference>
<dbReference type="AlphaFoldDB" id="A0A1H3DNH5"/>
<dbReference type="RefSeq" id="WP_090244045.1">
    <property type="nucleotide sequence ID" value="NZ_FNOU01000005.1"/>
</dbReference>
<organism evidence="9 10">
    <name type="scientific">Eubacterium barkeri</name>
    <name type="common">Clostridium barkeri</name>
    <dbReference type="NCBI Taxonomy" id="1528"/>
    <lineage>
        <taxon>Bacteria</taxon>
        <taxon>Bacillati</taxon>
        <taxon>Bacillota</taxon>
        <taxon>Clostridia</taxon>
        <taxon>Eubacteriales</taxon>
        <taxon>Eubacteriaceae</taxon>
        <taxon>Eubacterium</taxon>
    </lineage>
</organism>
<dbReference type="Gene3D" id="1.20.58.220">
    <property type="entry name" value="Phosphate transport system protein phou homolog 2, domain 2"/>
    <property type="match status" value="1"/>
</dbReference>
<evidence type="ECO:0000259" key="8">
    <source>
        <dbReference type="Pfam" id="PF01895"/>
    </source>
</evidence>
<dbReference type="OrthoDB" id="9814256at2"/>
<keyword evidence="6 7" id="KW-0592">Phosphate transport</keyword>
<feature type="domain" description="PhoU" evidence="8">
    <location>
        <begin position="18"/>
        <end position="104"/>
    </location>
</feature>